<feature type="transmembrane region" description="Helical" evidence="1">
    <location>
        <begin position="12"/>
        <end position="30"/>
    </location>
</feature>
<comment type="caution">
    <text evidence="2">The sequence shown here is derived from an EMBL/GenBank/DDBJ whole genome shotgun (WGS) entry which is preliminary data.</text>
</comment>
<dbReference type="RefSeq" id="WP_188533736.1">
    <property type="nucleotide sequence ID" value="NZ_BMGR01000028.1"/>
</dbReference>
<dbReference type="EMBL" id="BMGR01000028">
    <property type="protein sequence ID" value="GGG26835.1"/>
    <property type="molecule type" value="Genomic_DNA"/>
</dbReference>
<accession>A0A917LIH1</accession>
<keyword evidence="1" id="KW-0472">Membrane</keyword>
<evidence type="ECO:0008006" key="4">
    <source>
        <dbReference type="Google" id="ProtNLM"/>
    </source>
</evidence>
<keyword evidence="1" id="KW-1133">Transmembrane helix</keyword>
<name>A0A917LIH1_9BACL</name>
<proteinExistence type="predicted"/>
<protein>
    <recommendedName>
        <fullName evidence="4">DUF4446 domain-containing protein</fullName>
    </recommendedName>
</protein>
<keyword evidence="1" id="KW-0812">Transmembrane</keyword>
<reference evidence="2" key="2">
    <citation type="submission" date="2020-09" db="EMBL/GenBank/DDBJ databases">
        <authorList>
            <person name="Sun Q."/>
            <person name="Zhou Y."/>
        </authorList>
    </citation>
    <scope>NUCLEOTIDE SEQUENCE</scope>
    <source>
        <strain evidence="2">CGMCC 1.12987</strain>
    </source>
</reference>
<dbReference type="Pfam" id="PF14584">
    <property type="entry name" value="DUF4446"/>
    <property type="match status" value="1"/>
</dbReference>
<dbReference type="InterPro" id="IPR027981">
    <property type="entry name" value="DUF4446"/>
</dbReference>
<dbReference type="AlphaFoldDB" id="A0A917LIH1"/>
<reference evidence="2" key="1">
    <citation type="journal article" date="2014" name="Int. J. Syst. Evol. Microbiol.">
        <title>Complete genome sequence of Corynebacterium casei LMG S-19264T (=DSM 44701T), isolated from a smear-ripened cheese.</title>
        <authorList>
            <consortium name="US DOE Joint Genome Institute (JGI-PGF)"/>
            <person name="Walter F."/>
            <person name="Albersmeier A."/>
            <person name="Kalinowski J."/>
            <person name="Ruckert C."/>
        </authorList>
    </citation>
    <scope>NUCLEOTIDE SEQUENCE</scope>
    <source>
        <strain evidence="2">CGMCC 1.12987</strain>
    </source>
</reference>
<evidence type="ECO:0000313" key="2">
    <source>
        <dbReference type="EMBL" id="GGG26835.1"/>
    </source>
</evidence>
<evidence type="ECO:0000313" key="3">
    <source>
        <dbReference type="Proteomes" id="UP000644756"/>
    </source>
</evidence>
<organism evidence="2 3">
    <name type="scientific">Paenibacillus abyssi</name>
    <dbReference type="NCBI Taxonomy" id="1340531"/>
    <lineage>
        <taxon>Bacteria</taxon>
        <taxon>Bacillati</taxon>
        <taxon>Bacillota</taxon>
        <taxon>Bacilli</taxon>
        <taxon>Bacillales</taxon>
        <taxon>Paenibacillaceae</taxon>
        <taxon>Paenibacillus</taxon>
    </lineage>
</organism>
<keyword evidence="3" id="KW-1185">Reference proteome</keyword>
<dbReference type="Proteomes" id="UP000644756">
    <property type="component" value="Unassembled WGS sequence"/>
</dbReference>
<evidence type="ECO:0000256" key="1">
    <source>
        <dbReference type="SAM" id="Phobius"/>
    </source>
</evidence>
<gene>
    <name evidence="2" type="ORF">GCM10010916_49060</name>
</gene>
<sequence>MEDILLDNLVGIVAAIGFILFILIVWLLMIGRRLSKMRKRYMQMMADTEVHNLEQVIVDLQHSHRQQEEQLALQTKELKIIAEALKKVKGNVGILRYNAFAEQGSDMSFSLAIVNEHQDGVIISGIHSREETYVYAKPLKQGESNYALSPEERKAITLALQQA</sequence>